<name>S8CTG7_9LAMI</name>
<dbReference type="GO" id="GO:0005634">
    <property type="term" value="C:nucleus"/>
    <property type="evidence" value="ECO:0007669"/>
    <property type="project" value="TreeGrafter"/>
</dbReference>
<feature type="non-terminal residue" evidence="1">
    <location>
        <position position="274"/>
    </location>
</feature>
<dbReference type="Pfam" id="PF10294">
    <property type="entry name" value="Methyltransf_16"/>
    <property type="match status" value="1"/>
</dbReference>
<dbReference type="InterPro" id="IPR029063">
    <property type="entry name" value="SAM-dependent_MTases_sf"/>
</dbReference>
<protein>
    <recommendedName>
        <fullName evidence="3">Methyltransferase-like protein 22</fullName>
    </recommendedName>
</protein>
<dbReference type="Proteomes" id="UP000015453">
    <property type="component" value="Unassembled WGS sequence"/>
</dbReference>
<gene>
    <name evidence="1" type="ORF">M569_06593</name>
</gene>
<organism evidence="1 2">
    <name type="scientific">Genlisea aurea</name>
    <dbReference type="NCBI Taxonomy" id="192259"/>
    <lineage>
        <taxon>Eukaryota</taxon>
        <taxon>Viridiplantae</taxon>
        <taxon>Streptophyta</taxon>
        <taxon>Embryophyta</taxon>
        <taxon>Tracheophyta</taxon>
        <taxon>Spermatophyta</taxon>
        <taxon>Magnoliopsida</taxon>
        <taxon>eudicotyledons</taxon>
        <taxon>Gunneridae</taxon>
        <taxon>Pentapetalae</taxon>
        <taxon>asterids</taxon>
        <taxon>lamiids</taxon>
        <taxon>Lamiales</taxon>
        <taxon>Lentibulariaceae</taxon>
        <taxon>Genlisea</taxon>
    </lineage>
</organism>
<dbReference type="PANTHER" id="PTHR23108">
    <property type="entry name" value="METHYLTRANSFERASE-RELATED"/>
    <property type="match status" value="1"/>
</dbReference>
<dbReference type="Gene3D" id="3.40.50.150">
    <property type="entry name" value="Vaccinia Virus protein VP39"/>
    <property type="match status" value="1"/>
</dbReference>
<dbReference type="GO" id="GO:0008276">
    <property type="term" value="F:protein methyltransferase activity"/>
    <property type="evidence" value="ECO:0007669"/>
    <property type="project" value="InterPro"/>
</dbReference>
<keyword evidence="2" id="KW-1185">Reference proteome</keyword>
<reference evidence="1 2" key="1">
    <citation type="journal article" date="2013" name="BMC Genomics">
        <title>The miniature genome of a carnivorous plant Genlisea aurea contains a low number of genes and short non-coding sequences.</title>
        <authorList>
            <person name="Leushkin E.V."/>
            <person name="Sutormin R.A."/>
            <person name="Nabieva E.R."/>
            <person name="Penin A.A."/>
            <person name="Kondrashov A.S."/>
            <person name="Logacheva M.D."/>
        </authorList>
    </citation>
    <scope>NUCLEOTIDE SEQUENCE [LARGE SCALE GENOMIC DNA]</scope>
</reference>
<sequence>MSEIHLGCPPNTSGPQISYFTIAIPSQPPENSILLRVQHNITSSLPRVGLQVWKAELALADFLLYKMIDSSDYHGIIAVEIGCGTGLAGMILAIGANTVFLTDHGDEVLGNCAKNVHLNHGIFHSRASLYVRELDWTRPWPPETAVNTQSPQRYTWNTGDIEKLQKASLLLAADVIYCDDLTDAFFSVLESIMSTSPEKVLYLALEKRYNFSMDDLDVVANGYSNFLGHIQVDAVDHRPPPGFVGRVVNLDGIPQYVVDYDRGSDVEIWEIRYV</sequence>
<accession>S8CTG7</accession>
<dbReference type="InterPro" id="IPR019410">
    <property type="entry name" value="Methyltransf_16"/>
</dbReference>
<evidence type="ECO:0000313" key="1">
    <source>
        <dbReference type="EMBL" id="EPS68176.1"/>
    </source>
</evidence>
<proteinExistence type="predicted"/>
<evidence type="ECO:0000313" key="2">
    <source>
        <dbReference type="Proteomes" id="UP000015453"/>
    </source>
</evidence>
<dbReference type="OrthoDB" id="46564at2759"/>
<comment type="caution">
    <text evidence="1">The sequence shown here is derived from an EMBL/GenBank/DDBJ whole genome shotgun (WGS) entry which is preliminary data.</text>
</comment>
<evidence type="ECO:0008006" key="3">
    <source>
        <dbReference type="Google" id="ProtNLM"/>
    </source>
</evidence>
<dbReference type="SUPFAM" id="SSF53335">
    <property type="entry name" value="S-adenosyl-L-methionine-dependent methyltransferases"/>
    <property type="match status" value="2"/>
</dbReference>
<dbReference type="InterPro" id="IPR038899">
    <property type="entry name" value="METTL22"/>
</dbReference>
<dbReference type="PANTHER" id="PTHR23108:SF0">
    <property type="entry name" value="METHYLTRANSFERASE-LIKE PROTEIN 22"/>
    <property type="match status" value="1"/>
</dbReference>
<dbReference type="AlphaFoldDB" id="S8CTG7"/>
<dbReference type="EMBL" id="AUSU01002737">
    <property type="protein sequence ID" value="EPS68176.1"/>
    <property type="molecule type" value="Genomic_DNA"/>
</dbReference>